<keyword evidence="4" id="KW-1185">Reference proteome</keyword>
<dbReference type="EMBL" id="FNXT01001288">
    <property type="protein sequence ID" value="SZX77509.1"/>
    <property type="molecule type" value="Genomic_DNA"/>
</dbReference>
<evidence type="ECO:0000313" key="2">
    <source>
        <dbReference type="EMBL" id="SZX67258.1"/>
    </source>
</evidence>
<evidence type="ECO:0000256" key="1">
    <source>
        <dbReference type="SAM" id="MobiDB-lite"/>
    </source>
</evidence>
<dbReference type="AlphaFoldDB" id="A0A383VP09"/>
<dbReference type="Proteomes" id="UP000256970">
    <property type="component" value="Unassembled WGS sequence"/>
</dbReference>
<protein>
    <submittedName>
        <fullName evidence="2">Uncharacterized protein</fullName>
    </submittedName>
</protein>
<name>A0A383VP09_TETOB</name>
<feature type="compositionally biased region" description="Low complexity" evidence="1">
    <location>
        <begin position="43"/>
        <end position="63"/>
    </location>
</feature>
<reference evidence="2 4" key="1">
    <citation type="submission" date="2016-10" db="EMBL/GenBank/DDBJ databases">
        <authorList>
            <person name="Cai Z."/>
        </authorList>
    </citation>
    <scope>NUCLEOTIDE SEQUENCE [LARGE SCALE GENOMIC DNA]</scope>
</reference>
<feature type="region of interest" description="Disordered" evidence="1">
    <location>
        <begin position="535"/>
        <end position="651"/>
    </location>
</feature>
<evidence type="ECO:0000313" key="4">
    <source>
        <dbReference type="Proteomes" id="UP000256970"/>
    </source>
</evidence>
<feature type="region of interest" description="Disordered" evidence="1">
    <location>
        <begin position="472"/>
        <end position="510"/>
    </location>
</feature>
<evidence type="ECO:0000313" key="3">
    <source>
        <dbReference type="EMBL" id="SZX77509.1"/>
    </source>
</evidence>
<dbReference type="EMBL" id="FNXT01000781">
    <property type="protein sequence ID" value="SZX67258.1"/>
    <property type="molecule type" value="Genomic_DNA"/>
</dbReference>
<feature type="compositionally biased region" description="Low complexity" evidence="1">
    <location>
        <begin position="544"/>
        <end position="597"/>
    </location>
</feature>
<proteinExistence type="predicted"/>
<accession>A0A383VP09</accession>
<sequence>MKAAAAAATAAPGSSRLCGLHSTRRPSLQQQLANSAFESCHFSGSHKTTSSSTTTTIMNSSSTQHTPPTAPDRYSHLLQLSPLQQPLLHPSSNLFAFLTAIRNHLAPTATHPYPNSSSSSSSSSVIPEYCKTPVPEQVQRRFISALAESCLPGSAACSYITDLPAEMLLAPAVICHLGHTSGACCMDVSPATFSVEVLLAAAERSCSKTPPPPPAAAAVTAVTACQAHHGSHPQGCRYIIGHSEHTKELLLLVGTPLRCDSCSCSSSSSSSSGGSSWLVWDVIDPSGCFEHVRDSLNAAGISCHYHGLETFFQYEPGSSCCHVLLLLLGHASKLINSSSPSTLQMSYAALLGTQQEPDLAVSCFAQLVLEGSVVVGLCGLAMHGSGSSSSSSSGEDGVCGVPAAVIEALRQLLQLTPAFSSSSSSSRNAPSRAATAAAAAATVAAPVAATFGLLTGPVVAVTAAAAAITPPPLHPLLPADGYQQQQHPQQQQQQQQQQQEAADRPAAANAWSAGVLHSTAPSQLPAAKNFPAKNFSQAAQQSAGQKRQQRLLGQGQGSKWPWQQQQLQQPPPLLQQQQPQQQQQQQQQGGRGWQQLLAPRPAWPWSGTNPSSAGADNATVAASFKQQHQHQQGLQAKKRPSLLSRYTTRRY</sequence>
<gene>
    <name evidence="3" type="ORF">BQ4739_LOCUS17869</name>
    <name evidence="2" type="ORF">BQ4739_LOCUS7672</name>
</gene>
<feature type="compositionally biased region" description="Low complexity" evidence="1">
    <location>
        <begin position="476"/>
        <end position="499"/>
    </location>
</feature>
<organism evidence="2 4">
    <name type="scientific">Tetradesmus obliquus</name>
    <name type="common">Green alga</name>
    <name type="synonym">Acutodesmus obliquus</name>
    <dbReference type="NCBI Taxonomy" id="3088"/>
    <lineage>
        <taxon>Eukaryota</taxon>
        <taxon>Viridiplantae</taxon>
        <taxon>Chlorophyta</taxon>
        <taxon>core chlorophytes</taxon>
        <taxon>Chlorophyceae</taxon>
        <taxon>CS clade</taxon>
        <taxon>Sphaeropleales</taxon>
        <taxon>Scenedesmaceae</taxon>
        <taxon>Tetradesmus</taxon>
    </lineage>
</organism>
<feature type="region of interest" description="Disordered" evidence="1">
    <location>
        <begin position="43"/>
        <end position="73"/>
    </location>
</feature>